<dbReference type="InterPro" id="IPR010921">
    <property type="entry name" value="Trp_repressor/repl_initiator"/>
</dbReference>
<dbReference type="PANTHER" id="PTHR33795:SF1">
    <property type="entry name" value="INSERTION ELEMENT IS150 PROTEIN INSJ"/>
    <property type="match status" value="1"/>
</dbReference>
<comment type="caution">
    <text evidence="4">The sequence shown here is derived from an EMBL/GenBank/DDBJ whole genome shotgun (WGS) entry which is preliminary data.</text>
</comment>
<dbReference type="RefSeq" id="WP_064207784.1">
    <property type="nucleotide sequence ID" value="NZ_LVKC01000056.1"/>
</dbReference>
<dbReference type="PANTHER" id="PTHR33795">
    <property type="entry name" value="INSERTION ELEMENT IS150 PROTEIN INSJ"/>
    <property type="match status" value="1"/>
</dbReference>
<dbReference type="SUPFAM" id="SSF46689">
    <property type="entry name" value="Homeodomain-like"/>
    <property type="match status" value="1"/>
</dbReference>
<dbReference type="Pfam" id="PF13518">
    <property type="entry name" value="HTH_28"/>
    <property type="match status" value="1"/>
</dbReference>
<comment type="similarity">
    <text evidence="1">Belongs to the IS150/IS1296 orfA family.</text>
</comment>
<feature type="domain" description="Insertion element IS150 protein InsJ-like helix-turn-helix" evidence="3">
    <location>
        <begin position="63"/>
        <end position="113"/>
    </location>
</feature>
<keyword evidence="2" id="KW-0175">Coiled coil</keyword>
<dbReference type="EMBL" id="LVKI01000029">
    <property type="protein sequence ID" value="OAQ07443.1"/>
    <property type="molecule type" value="Genomic_DNA"/>
</dbReference>
<evidence type="ECO:0000256" key="1">
    <source>
        <dbReference type="ARBA" id="ARBA00038232"/>
    </source>
</evidence>
<evidence type="ECO:0000256" key="2">
    <source>
        <dbReference type="SAM" id="Coils"/>
    </source>
</evidence>
<dbReference type="InterPro" id="IPR009057">
    <property type="entry name" value="Homeodomain-like_sf"/>
</dbReference>
<dbReference type="SUPFAM" id="SSF48295">
    <property type="entry name" value="TrpR-like"/>
    <property type="match status" value="1"/>
</dbReference>
<organism evidence="4 5">
    <name type="scientific">Ligilactobacillus aviarius</name>
    <dbReference type="NCBI Taxonomy" id="1606"/>
    <lineage>
        <taxon>Bacteria</taxon>
        <taxon>Bacillati</taxon>
        <taxon>Bacillota</taxon>
        <taxon>Bacilli</taxon>
        <taxon>Lactobacillales</taxon>
        <taxon>Lactobacillaceae</taxon>
        <taxon>Ligilactobacillus</taxon>
    </lineage>
</organism>
<gene>
    <name evidence="4" type="ORF">A3O14_05930</name>
</gene>
<dbReference type="InterPro" id="IPR055247">
    <property type="entry name" value="InsJ-like_HTH"/>
</dbReference>
<proteinExistence type="inferred from homology"/>
<dbReference type="Gene3D" id="1.10.10.10">
    <property type="entry name" value="Winged helix-like DNA-binding domain superfamily/Winged helix DNA-binding domain"/>
    <property type="match status" value="2"/>
</dbReference>
<dbReference type="GO" id="GO:0043565">
    <property type="term" value="F:sequence-specific DNA binding"/>
    <property type="evidence" value="ECO:0007669"/>
    <property type="project" value="InterPro"/>
</dbReference>
<evidence type="ECO:0000313" key="5">
    <source>
        <dbReference type="Proteomes" id="UP000078520"/>
    </source>
</evidence>
<dbReference type="Proteomes" id="UP000078520">
    <property type="component" value="Unassembled WGS sequence"/>
</dbReference>
<dbReference type="AlphaFoldDB" id="A0A179CRE6"/>
<protein>
    <recommendedName>
        <fullName evidence="3">Insertion element IS150 protein InsJ-like helix-turn-helix domain-containing protein</fullName>
    </recommendedName>
</protein>
<evidence type="ECO:0000313" key="4">
    <source>
        <dbReference type="EMBL" id="OAQ07443.1"/>
    </source>
</evidence>
<name>A0A179CRE6_9LACO</name>
<dbReference type="InterPro" id="IPR052057">
    <property type="entry name" value="IS150/IS1296_orfA-like"/>
</dbReference>
<dbReference type="OrthoDB" id="9781005at2"/>
<reference evidence="5" key="1">
    <citation type="submission" date="2016-03" db="EMBL/GenBank/DDBJ databases">
        <authorList>
            <person name="Johnson T.J."/>
            <person name="Youmans B."/>
            <person name="Case K."/>
            <person name="Noll S."/>
        </authorList>
    </citation>
    <scope>NUCLEOTIDE SEQUENCE [LARGE SCALE GENOMIC DNA]</scope>
    <source>
        <strain evidence="5">UMNLAv8</strain>
    </source>
</reference>
<accession>A0A179CRE6</accession>
<feature type="coiled-coil region" evidence="2">
    <location>
        <begin position="130"/>
        <end position="157"/>
    </location>
</feature>
<evidence type="ECO:0000259" key="3">
    <source>
        <dbReference type="Pfam" id="PF13518"/>
    </source>
</evidence>
<dbReference type="InterPro" id="IPR036388">
    <property type="entry name" value="WH-like_DNA-bd_sf"/>
</dbReference>
<sequence length="170" mass="19583">MVKYSLEMKKQIVKEAINGSSYCSLARKYDVDKSNIIDWCKLVQQHGTNALIHEGRRTFSINFKIHVVQDYISSSVGFRKIAAKYNISKSQVCAWYHSYETFGIAGLRPHAKRSSHTMSSTKKSKLILFEKNKDKKIAQLEAKLKHLEMERDILKTLLTLNKSTTSVKRK</sequence>